<dbReference type="AlphaFoldDB" id="A0A9N9GS91"/>
<evidence type="ECO:0000256" key="1">
    <source>
        <dbReference type="SAM" id="Phobius"/>
    </source>
</evidence>
<feature type="transmembrane region" description="Helical" evidence="1">
    <location>
        <begin position="100"/>
        <end position="116"/>
    </location>
</feature>
<keyword evidence="1" id="KW-1133">Transmembrane helix</keyword>
<keyword evidence="3" id="KW-1185">Reference proteome</keyword>
<name>A0A9N9GS91_FUNMO</name>
<protein>
    <submittedName>
        <fullName evidence="2">10987_t:CDS:1</fullName>
    </submittedName>
</protein>
<proteinExistence type="predicted"/>
<evidence type="ECO:0000313" key="3">
    <source>
        <dbReference type="Proteomes" id="UP000789375"/>
    </source>
</evidence>
<accession>A0A9N9GS91</accession>
<feature type="transmembrane region" description="Helical" evidence="1">
    <location>
        <begin position="70"/>
        <end position="88"/>
    </location>
</feature>
<evidence type="ECO:0000313" key="2">
    <source>
        <dbReference type="EMBL" id="CAG8626161.1"/>
    </source>
</evidence>
<feature type="transmembrane region" description="Helical" evidence="1">
    <location>
        <begin position="30"/>
        <end position="50"/>
    </location>
</feature>
<reference evidence="2" key="1">
    <citation type="submission" date="2021-06" db="EMBL/GenBank/DDBJ databases">
        <authorList>
            <person name="Kallberg Y."/>
            <person name="Tangrot J."/>
            <person name="Rosling A."/>
        </authorList>
    </citation>
    <scope>NUCLEOTIDE SEQUENCE</scope>
    <source>
        <strain evidence="2">87-6 pot B 2015</strain>
    </source>
</reference>
<keyword evidence="1" id="KW-0812">Transmembrane</keyword>
<comment type="caution">
    <text evidence="2">The sequence shown here is derived from an EMBL/GenBank/DDBJ whole genome shotgun (WGS) entry which is preliminary data.</text>
</comment>
<sequence length="206" mass="24755">MWKRRIWPVIKDLKITKNEQIKKMYKTYQINLILLHAQAIHFGNLAYLIWFKKLSRFYGYNFKLGIDHKISFYELFPWFFILQLYVAFIPKAIRDESHKLMTIIYIGNAYALYYIIENLYNYCSNNLLNEHLCGFKYFIQQDPWFQIVFVLSLIAIIIILLQTMNLIVCHRNFGNNLGFYLKYQDLTSEFESCDGLPIQSDPKDIE</sequence>
<dbReference type="EMBL" id="CAJVPP010003306">
    <property type="protein sequence ID" value="CAG8626161.1"/>
    <property type="molecule type" value="Genomic_DNA"/>
</dbReference>
<dbReference type="Proteomes" id="UP000789375">
    <property type="component" value="Unassembled WGS sequence"/>
</dbReference>
<organism evidence="2 3">
    <name type="scientific">Funneliformis mosseae</name>
    <name type="common">Endomycorrhizal fungus</name>
    <name type="synonym">Glomus mosseae</name>
    <dbReference type="NCBI Taxonomy" id="27381"/>
    <lineage>
        <taxon>Eukaryota</taxon>
        <taxon>Fungi</taxon>
        <taxon>Fungi incertae sedis</taxon>
        <taxon>Mucoromycota</taxon>
        <taxon>Glomeromycotina</taxon>
        <taxon>Glomeromycetes</taxon>
        <taxon>Glomerales</taxon>
        <taxon>Glomeraceae</taxon>
        <taxon>Funneliformis</taxon>
    </lineage>
</organism>
<keyword evidence="1" id="KW-0472">Membrane</keyword>
<feature type="transmembrane region" description="Helical" evidence="1">
    <location>
        <begin position="144"/>
        <end position="161"/>
    </location>
</feature>
<gene>
    <name evidence="2" type="ORF">FMOSSE_LOCUS10244</name>
</gene>